<dbReference type="RefSeq" id="WP_008193591.1">
    <property type="nucleotide sequence ID" value="NZ_CM011002.1"/>
</dbReference>
<sequence>MLSTEIGASQKGTSKAPTGHPQSDAPAGKARLKRIHKLSRPFWASFIIGAVSLLVFAAFLVNALDRQAITSSERVMGSILGERLDRLSELTLEYAYWDESVDRLVNGFDEDWIDTTFIEYIYSDLGIIGVHVLDGENADRLHIFEDYRADRSSMERYGPDAGRLINRARRTEENEAPIPATAFLGSTSDLYLASAIRMTTYDTDKITSTDHVMVFVRQLDEAALADIGEKFQLPGLHITTEAPSYFQAHWPIRTEDGTTLASFVWNPVLPGQRLLPPLALGLIIVYAGMMIAARAFLKQATHMVSALDAAKKRTERAKELLAHQANTDALTNLGNRWSFEQTLDALSAKADGTKEFALVCFDLDRFKTINDTLGHETGDEVLKYVGETLSSLTYPQDKVFRLGGDEFVIVYGLTDRERVLAVAKEAIAILSQRVTLNGHSCHFGASAGIAYSTEPVNLLRRADTALYASKKKGRGQVTVYIPDSTDTSAQRLPATETL</sequence>
<keyword evidence="2" id="KW-1133">Transmembrane helix</keyword>
<feature type="region of interest" description="Disordered" evidence="1">
    <location>
        <begin position="1"/>
        <end position="28"/>
    </location>
</feature>
<comment type="caution">
    <text evidence="4">The sequence shown here is derived from an EMBL/GenBank/DDBJ whole genome shotgun (WGS) entry which is preliminary data.</text>
</comment>
<dbReference type="SUPFAM" id="SSF55073">
    <property type="entry name" value="Nucleotide cyclase"/>
    <property type="match status" value="1"/>
</dbReference>
<dbReference type="InterPro" id="IPR029787">
    <property type="entry name" value="Nucleotide_cyclase"/>
</dbReference>
<name>A0A5E8GZP2_ROSAD</name>
<feature type="compositionally biased region" description="Polar residues" evidence="1">
    <location>
        <begin position="1"/>
        <end position="16"/>
    </location>
</feature>
<evidence type="ECO:0000259" key="3">
    <source>
        <dbReference type="PROSITE" id="PS50887"/>
    </source>
</evidence>
<keyword evidence="2" id="KW-0472">Membrane</keyword>
<dbReference type="InterPro" id="IPR007892">
    <property type="entry name" value="CHASE4"/>
</dbReference>
<dbReference type="Proteomes" id="UP000004703">
    <property type="component" value="Chromosome"/>
</dbReference>
<dbReference type="InterPro" id="IPR000160">
    <property type="entry name" value="GGDEF_dom"/>
</dbReference>
<protein>
    <submittedName>
        <fullName evidence="4">Diguanylate cyclase (GGDEF) domain protein</fullName>
    </submittedName>
</protein>
<feature type="transmembrane region" description="Helical" evidence="2">
    <location>
        <begin position="42"/>
        <end position="64"/>
    </location>
</feature>
<reference evidence="4 5" key="1">
    <citation type="submission" date="2008-01" db="EMBL/GenBank/DDBJ databases">
        <authorList>
            <person name="Wagner-Dobler I."/>
            <person name="Ferriera S."/>
            <person name="Johnson J."/>
            <person name="Kravitz S."/>
            <person name="Beeson K."/>
            <person name="Sutton G."/>
            <person name="Rogers Y.-H."/>
            <person name="Friedman R."/>
            <person name="Frazier M."/>
            <person name="Venter J.C."/>
        </authorList>
    </citation>
    <scope>NUCLEOTIDE SEQUENCE [LARGE SCALE GENOMIC DNA]</scope>
    <source>
        <strain evidence="5">DSM 17067 / NCIMB 14079 / DFL-11</strain>
    </source>
</reference>
<evidence type="ECO:0000313" key="5">
    <source>
        <dbReference type="Proteomes" id="UP000004703"/>
    </source>
</evidence>
<dbReference type="InterPro" id="IPR043128">
    <property type="entry name" value="Rev_trsase/Diguanyl_cyclase"/>
</dbReference>
<dbReference type="Gene3D" id="3.30.70.270">
    <property type="match status" value="1"/>
</dbReference>
<dbReference type="Pfam" id="PF05228">
    <property type="entry name" value="CHASE4"/>
    <property type="match status" value="1"/>
</dbReference>
<feature type="transmembrane region" description="Helical" evidence="2">
    <location>
        <begin position="274"/>
        <end position="297"/>
    </location>
</feature>
<dbReference type="PANTHER" id="PTHR46663">
    <property type="entry name" value="DIGUANYLATE CYCLASE DGCT-RELATED"/>
    <property type="match status" value="1"/>
</dbReference>
<dbReference type="PANTHER" id="PTHR46663:SF4">
    <property type="entry name" value="DIGUANYLATE CYCLASE DGCT-RELATED"/>
    <property type="match status" value="1"/>
</dbReference>
<keyword evidence="2" id="KW-0812">Transmembrane</keyword>
<evidence type="ECO:0000256" key="2">
    <source>
        <dbReference type="SAM" id="Phobius"/>
    </source>
</evidence>
<dbReference type="AlphaFoldDB" id="A0A5E8GZP2"/>
<dbReference type="SMART" id="SM00267">
    <property type="entry name" value="GGDEF"/>
    <property type="match status" value="1"/>
</dbReference>
<dbReference type="NCBIfam" id="TIGR00254">
    <property type="entry name" value="GGDEF"/>
    <property type="match status" value="1"/>
</dbReference>
<organism evidence="4 5">
    <name type="scientific">Roseibium alexandrii (strain DSM 17067 / NCIMB 14079 / DFL-11)</name>
    <name type="common">Labrenzia alexandrii</name>
    <dbReference type="NCBI Taxonomy" id="244592"/>
    <lineage>
        <taxon>Bacteria</taxon>
        <taxon>Pseudomonadati</taxon>
        <taxon>Pseudomonadota</taxon>
        <taxon>Alphaproteobacteria</taxon>
        <taxon>Hyphomicrobiales</taxon>
        <taxon>Stappiaceae</taxon>
        <taxon>Roseibium</taxon>
    </lineage>
</organism>
<feature type="domain" description="GGDEF" evidence="3">
    <location>
        <begin position="354"/>
        <end position="482"/>
    </location>
</feature>
<dbReference type="InterPro" id="IPR052163">
    <property type="entry name" value="DGC-Regulatory_Protein"/>
</dbReference>
<dbReference type="CDD" id="cd01949">
    <property type="entry name" value="GGDEF"/>
    <property type="match status" value="1"/>
</dbReference>
<dbReference type="Pfam" id="PF00990">
    <property type="entry name" value="GGDEF"/>
    <property type="match status" value="1"/>
</dbReference>
<reference evidence="4 5" key="2">
    <citation type="submission" date="2013-04" db="EMBL/GenBank/DDBJ databases">
        <authorList>
            <person name="Fiebig A."/>
            <person name="Pradella S."/>
            <person name="Wagner-Doebler I."/>
        </authorList>
    </citation>
    <scope>NUCLEOTIDE SEQUENCE [LARGE SCALE GENOMIC DNA]</scope>
    <source>
        <strain evidence="5">DSM 17067 / NCIMB 14079 / DFL-11</strain>
    </source>
</reference>
<accession>A0A5E8GZP2</accession>
<proteinExistence type="predicted"/>
<gene>
    <name evidence="4" type="ORF">SADFL11_2859</name>
</gene>
<dbReference type="EMBL" id="ACCU02000003">
    <property type="protein sequence ID" value="EEE45570.1"/>
    <property type="molecule type" value="Genomic_DNA"/>
</dbReference>
<dbReference type="PROSITE" id="PS50887">
    <property type="entry name" value="GGDEF"/>
    <property type="match status" value="1"/>
</dbReference>
<evidence type="ECO:0000256" key="1">
    <source>
        <dbReference type="SAM" id="MobiDB-lite"/>
    </source>
</evidence>
<evidence type="ECO:0000313" key="4">
    <source>
        <dbReference type="EMBL" id="EEE45570.1"/>
    </source>
</evidence>